<accession>A0A1I1DUH0</accession>
<keyword evidence="1 6" id="KW-0732">Signal</keyword>
<dbReference type="AlphaFoldDB" id="A0A1I1DUH0"/>
<dbReference type="RefSeq" id="WP_177203418.1">
    <property type="nucleotide sequence ID" value="NZ_FOLH01000001.1"/>
</dbReference>
<comment type="similarity">
    <text evidence="6">Belongs to the LptE lipoprotein family.</text>
</comment>
<evidence type="ECO:0000256" key="1">
    <source>
        <dbReference type="ARBA" id="ARBA00022729"/>
    </source>
</evidence>
<dbReference type="Proteomes" id="UP000199058">
    <property type="component" value="Unassembled WGS sequence"/>
</dbReference>
<evidence type="ECO:0000256" key="2">
    <source>
        <dbReference type="ARBA" id="ARBA00023136"/>
    </source>
</evidence>
<dbReference type="Pfam" id="PF04390">
    <property type="entry name" value="LptE"/>
    <property type="match status" value="1"/>
</dbReference>
<evidence type="ECO:0000256" key="3">
    <source>
        <dbReference type="ARBA" id="ARBA00023139"/>
    </source>
</evidence>
<evidence type="ECO:0000256" key="4">
    <source>
        <dbReference type="ARBA" id="ARBA00023237"/>
    </source>
</evidence>
<dbReference type="HAMAP" id="MF_01186">
    <property type="entry name" value="LPS_assembly_LptE"/>
    <property type="match status" value="1"/>
</dbReference>
<evidence type="ECO:0000313" key="7">
    <source>
        <dbReference type="EMBL" id="SFB78062.1"/>
    </source>
</evidence>
<evidence type="ECO:0000313" key="8">
    <source>
        <dbReference type="Proteomes" id="UP000199058"/>
    </source>
</evidence>
<name>A0A1I1DUH0_9GAMM</name>
<dbReference type="GO" id="GO:0015920">
    <property type="term" value="P:lipopolysaccharide transport"/>
    <property type="evidence" value="ECO:0007669"/>
    <property type="project" value="TreeGrafter"/>
</dbReference>
<sequence>MLHAWREHPALRLALVLALVVFISACGFRLRGYIQLPAEFQPLHIQASGPARNLSQTLTRQLEQSGIELTSSTAQARLRLELSNLESSERQVIFGVVEEYEMELSVKATARDAEGEPLFTDEEFRAQRQYSYDSDNDTLLARDSLRRELREAMESDLIRQLTLRIQALEERHESNP</sequence>
<dbReference type="PANTHER" id="PTHR38098">
    <property type="entry name" value="LPS-ASSEMBLY LIPOPROTEIN LPTE"/>
    <property type="match status" value="1"/>
</dbReference>
<dbReference type="GO" id="GO:0001530">
    <property type="term" value="F:lipopolysaccharide binding"/>
    <property type="evidence" value="ECO:0007669"/>
    <property type="project" value="TreeGrafter"/>
</dbReference>
<reference evidence="7 8" key="1">
    <citation type="submission" date="2016-10" db="EMBL/GenBank/DDBJ databases">
        <authorList>
            <person name="de Groot N.N."/>
        </authorList>
    </citation>
    <scope>NUCLEOTIDE SEQUENCE [LARGE SCALE GENOMIC DNA]</scope>
    <source>
        <strain evidence="7 8">DSM 18438</strain>
    </source>
</reference>
<dbReference type="GO" id="GO:0043165">
    <property type="term" value="P:Gram-negative-bacterium-type cell outer membrane assembly"/>
    <property type="evidence" value="ECO:0007669"/>
    <property type="project" value="UniProtKB-UniRule"/>
</dbReference>
<comment type="subunit">
    <text evidence="6">Component of the lipopolysaccharide transport and assembly complex. Interacts with LptD.</text>
</comment>
<keyword evidence="5 6" id="KW-0449">Lipoprotein</keyword>
<dbReference type="GO" id="GO:1990351">
    <property type="term" value="C:transporter complex"/>
    <property type="evidence" value="ECO:0007669"/>
    <property type="project" value="TreeGrafter"/>
</dbReference>
<dbReference type="Gene3D" id="3.30.160.150">
    <property type="entry name" value="Lipoprotein like domain"/>
    <property type="match status" value="1"/>
</dbReference>
<comment type="subcellular location">
    <subcellularLocation>
        <location evidence="6">Cell outer membrane</location>
        <topology evidence="6">Lipid-anchor</topology>
    </subcellularLocation>
</comment>
<protein>
    <recommendedName>
        <fullName evidence="6">LPS-assembly lipoprotein LptE</fullName>
    </recommendedName>
</protein>
<keyword evidence="3 6" id="KW-0564">Palmitate</keyword>
<comment type="function">
    <text evidence="6">Together with LptD, is involved in the assembly of lipopolysaccharide (LPS) at the surface of the outer membrane. Required for the proper assembly of LptD. Binds LPS and may serve as the LPS recognition site at the outer membrane.</text>
</comment>
<evidence type="ECO:0000256" key="6">
    <source>
        <dbReference type="HAMAP-Rule" id="MF_01186"/>
    </source>
</evidence>
<dbReference type="STRING" id="1122252.SAMN05660443_0076"/>
<dbReference type="EMBL" id="FOLH01000001">
    <property type="protein sequence ID" value="SFB78062.1"/>
    <property type="molecule type" value="Genomic_DNA"/>
</dbReference>
<dbReference type="GO" id="GO:0009279">
    <property type="term" value="C:cell outer membrane"/>
    <property type="evidence" value="ECO:0007669"/>
    <property type="project" value="UniProtKB-SubCell"/>
</dbReference>
<dbReference type="PROSITE" id="PS51257">
    <property type="entry name" value="PROKAR_LIPOPROTEIN"/>
    <property type="match status" value="1"/>
</dbReference>
<proteinExistence type="inferred from homology"/>
<keyword evidence="2 6" id="KW-0472">Membrane</keyword>
<evidence type="ECO:0000256" key="5">
    <source>
        <dbReference type="ARBA" id="ARBA00023288"/>
    </source>
</evidence>
<keyword evidence="4 6" id="KW-0998">Cell outer membrane</keyword>
<dbReference type="PANTHER" id="PTHR38098:SF1">
    <property type="entry name" value="LPS-ASSEMBLY LIPOPROTEIN LPTE"/>
    <property type="match status" value="1"/>
</dbReference>
<keyword evidence="8" id="KW-1185">Reference proteome</keyword>
<organism evidence="7 8">
    <name type="scientific">Marinospirillum celere</name>
    <dbReference type="NCBI Taxonomy" id="1122252"/>
    <lineage>
        <taxon>Bacteria</taxon>
        <taxon>Pseudomonadati</taxon>
        <taxon>Pseudomonadota</taxon>
        <taxon>Gammaproteobacteria</taxon>
        <taxon>Oceanospirillales</taxon>
        <taxon>Oceanospirillaceae</taxon>
        <taxon>Marinospirillum</taxon>
    </lineage>
</organism>
<gene>
    <name evidence="6" type="primary">lptE</name>
    <name evidence="7" type="ORF">SAMN05660443_0076</name>
</gene>
<dbReference type="InterPro" id="IPR007485">
    <property type="entry name" value="LPS_assembly_LptE"/>
</dbReference>